<keyword evidence="6" id="KW-0804">Transcription</keyword>
<reference evidence="10" key="1">
    <citation type="submission" date="2025-08" db="UniProtKB">
        <authorList>
            <consortium name="Ensembl"/>
        </authorList>
    </citation>
    <scope>IDENTIFICATION</scope>
</reference>
<dbReference type="Gene3D" id="4.10.280.10">
    <property type="entry name" value="Helix-loop-helix DNA-binding domain"/>
    <property type="match status" value="1"/>
</dbReference>
<dbReference type="Ensembl" id="ENSNMLT00000024074.1">
    <property type="protein sequence ID" value="ENSNMLP00000021469.1"/>
    <property type="gene ID" value="ENSNMLG00000013943.1"/>
</dbReference>
<reference evidence="10" key="2">
    <citation type="submission" date="2025-09" db="UniProtKB">
        <authorList>
            <consortium name="Ensembl"/>
        </authorList>
    </citation>
    <scope>IDENTIFICATION</scope>
</reference>
<keyword evidence="2" id="KW-0217">Developmental protein</keyword>
<keyword evidence="4" id="KW-0805">Transcription regulation</keyword>
<dbReference type="SUPFAM" id="SSF47459">
    <property type="entry name" value="HLH, helix-loop-helix DNA-binding domain"/>
    <property type="match status" value="1"/>
</dbReference>
<evidence type="ECO:0000313" key="11">
    <source>
        <dbReference type="Proteomes" id="UP000694523"/>
    </source>
</evidence>
<keyword evidence="7" id="KW-0539">Nucleus</keyword>
<evidence type="ECO:0000256" key="5">
    <source>
        <dbReference type="ARBA" id="ARBA00023125"/>
    </source>
</evidence>
<evidence type="ECO:0000313" key="10">
    <source>
        <dbReference type="Ensembl" id="ENSNMLP00000021469.1"/>
    </source>
</evidence>
<dbReference type="GO" id="GO:0005634">
    <property type="term" value="C:nucleus"/>
    <property type="evidence" value="ECO:0007669"/>
    <property type="project" value="UniProtKB-SubCell"/>
</dbReference>
<dbReference type="FunFam" id="4.10.280.10:FF:000047">
    <property type="entry name" value="mesoderm posterior protein 1"/>
    <property type="match status" value="1"/>
</dbReference>
<evidence type="ECO:0000256" key="2">
    <source>
        <dbReference type="ARBA" id="ARBA00022473"/>
    </source>
</evidence>
<dbReference type="GO" id="GO:0000978">
    <property type="term" value="F:RNA polymerase II cis-regulatory region sequence-specific DNA binding"/>
    <property type="evidence" value="ECO:0007669"/>
    <property type="project" value="TreeGrafter"/>
</dbReference>
<dbReference type="PANTHER" id="PTHR20937:SF6">
    <property type="entry name" value="MESODERM POSTERIOR PROTEIN 1"/>
    <property type="match status" value="1"/>
</dbReference>
<dbReference type="InterPro" id="IPR040259">
    <property type="entry name" value="Mesogenin/MesP"/>
</dbReference>
<dbReference type="GO" id="GO:0046983">
    <property type="term" value="F:protein dimerization activity"/>
    <property type="evidence" value="ECO:0007669"/>
    <property type="project" value="InterPro"/>
</dbReference>
<feature type="compositionally biased region" description="Basic residues" evidence="8">
    <location>
        <begin position="67"/>
        <end position="79"/>
    </location>
</feature>
<evidence type="ECO:0000256" key="8">
    <source>
        <dbReference type="SAM" id="MobiDB-lite"/>
    </source>
</evidence>
<dbReference type="InterPro" id="IPR036638">
    <property type="entry name" value="HLH_DNA-bd_sf"/>
</dbReference>
<dbReference type="GO" id="GO:0001707">
    <property type="term" value="P:mesoderm formation"/>
    <property type="evidence" value="ECO:0007669"/>
    <property type="project" value="TreeGrafter"/>
</dbReference>
<feature type="region of interest" description="Disordered" evidence="8">
    <location>
        <begin position="54"/>
        <end position="85"/>
    </location>
</feature>
<keyword evidence="11" id="KW-1185">Reference proteome</keyword>
<accession>A0A8C6TJX3</accession>
<keyword evidence="5" id="KW-0238">DNA-binding</keyword>
<evidence type="ECO:0000256" key="4">
    <source>
        <dbReference type="ARBA" id="ARBA00023015"/>
    </source>
</evidence>
<dbReference type="AlphaFoldDB" id="A0A8C6TJX3"/>
<proteinExistence type="predicted"/>
<keyword evidence="3" id="KW-0914">Notch signaling pathway</keyword>
<dbReference type="GO" id="GO:0007219">
    <property type="term" value="P:Notch signaling pathway"/>
    <property type="evidence" value="ECO:0007669"/>
    <property type="project" value="UniProtKB-KW"/>
</dbReference>
<organism evidence="10 11">
    <name type="scientific">Neogobius melanostomus</name>
    <name type="common">round goby</name>
    <dbReference type="NCBI Taxonomy" id="47308"/>
    <lineage>
        <taxon>Eukaryota</taxon>
        <taxon>Metazoa</taxon>
        <taxon>Chordata</taxon>
        <taxon>Craniata</taxon>
        <taxon>Vertebrata</taxon>
        <taxon>Euteleostomi</taxon>
        <taxon>Actinopterygii</taxon>
        <taxon>Neopterygii</taxon>
        <taxon>Teleostei</taxon>
        <taxon>Neoteleostei</taxon>
        <taxon>Acanthomorphata</taxon>
        <taxon>Gobiaria</taxon>
        <taxon>Gobiiformes</taxon>
        <taxon>Gobioidei</taxon>
        <taxon>Gobiidae</taxon>
        <taxon>Benthophilinae</taxon>
        <taxon>Neogobiini</taxon>
        <taxon>Neogobius</taxon>
    </lineage>
</organism>
<dbReference type="PROSITE" id="PS50888">
    <property type="entry name" value="BHLH"/>
    <property type="match status" value="1"/>
</dbReference>
<dbReference type="GO" id="GO:0000981">
    <property type="term" value="F:DNA-binding transcription factor activity, RNA polymerase II-specific"/>
    <property type="evidence" value="ECO:0007669"/>
    <property type="project" value="TreeGrafter"/>
</dbReference>
<dbReference type="SMART" id="SM00353">
    <property type="entry name" value="HLH"/>
    <property type="match status" value="1"/>
</dbReference>
<dbReference type="InterPro" id="IPR011598">
    <property type="entry name" value="bHLH_dom"/>
</dbReference>
<feature type="domain" description="BHLH" evidence="9">
    <location>
        <begin position="76"/>
        <end position="130"/>
    </location>
</feature>
<sequence length="214" mass="23585">MEPWLLQRLQQPVSCLLSGLLQLISKLLPVKTEQDSQGCFIFRGAPQQAAATIKTLPQSASTASATKKSRSRCPGKKRQTASEREKLRMRDLSKAMHHLRSFLPPSVVPEGQALTKIETLRLTMGYISHLSAQLGLSEECLEHKRASGHMKQDPTIIPLQETPCSPQPGACPGAYTSPLMISAGLCYTSQCWVPQQQHPHMGSMDSVETLNKKQ</sequence>
<evidence type="ECO:0000256" key="7">
    <source>
        <dbReference type="ARBA" id="ARBA00023242"/>
    </source>
</evidence>
<dbReference type="GO" id="GO:0003007">
    <property type="term" value="P:heart morphogenesis"/>
    <property type="evidence" value="ECO:0007669"/>
    <property type="project" value="TreeGrafter"/>
</dbReference>
<evidence type="ECO:0000259" key="9">
    <source>
        <dbReference type="PROSITE" id="PS50888"/>
    </source>
</evidence>
<evidence type="ECO:0000256" key="6">
    <source>
        <dbReference type="ARBA" id="ARBA00023163"/>
    </source>
</evidence>
<dbReference type="PANTHER" id="PTHR20937">
    <property type="entry name" value="IP14615P"/>
    <property type="match status" value="1"/>
</dbReference>
<dbReference type="GO" id="GO:0032525">
    <property type="term" value="P:somite rostral/caudal axis specification"/>
    <property type="evidence" value="ECO:0007669"/>
    <property type="project" value="TreeGrafter"/>
</dbReference>
<comment type="subcellular location">
    <subcellularLocation>
        <location evidence="1">Nucleus</location>
    </subcellularLocation>
</comment>
<name>A0A8C6TJX3_9GOBI</name>
<dbReference type="Pfam" id="PF00010">
    <property type="entry name" value="HLH"/>
    <property type="match status" value="1"/>
</dbReference>
<evidence type="ECO:0000256" key="1">
    <source>
        <dbReference type="ARBA" id="ARBA00004123"/>
    </source>
</evidence>
<evidence type="ECO:0000256" key="3">
    <source>
        <dbReference type="ARBA" id="ARBA00022976"/>
    </source>
</evidence>
<protein>
    <submittedName>
        <fullName evidence="10">Mesoderm posterior aa</fullName>
    </submittedName>
</protein>
<dbReference type="Proteomes" id="UP000694523">
    <property type="component" value="Unplaced"/>
</dbReference>